<evidence type="ECO:0000313" key="2">
    <source>
        <dbReference type="Proteomes" id="UP000556026"/>
    </source>
</evidence>
<accession>A0A6V8MG36</accession>
<keyword evidence="2" id="KW-1185">Reference proteome</keyword>
<dbReference type="AlphaFoldDB" id="A0A6V8MG36"/>
<dbReference type="Gene3D" id="3.90.1720.10">
    <property type="entry name" value="endopeptidase domain like (from Nostoc punctiforme)"/>
    <property type="match status" value="1"/>
</dbReference>
<dbReference type="EMBL" id="BLXX01000002">
    <property type="protein sequence ID" value="GFO58649.1"/>
    <property type="molecule type" value="Genomic_DNA"/>
</dbReference>
<comment type="caution">
    <text evidence="1">The sequence shown here is derived from an EMBL/GenBank/DDBJ whole genome shotgun (WGS) entry which is preliminary data.</text>
</comment>
<sequence>MDKGGYCVDYIKTKIPSFPIPTKEDMVDLRNTTVDEVTEGDVAVFTVKNYWHVAYVERVHRDPQGEPVALDLSEMNYGAELTFPEFKARWKSSSEAEWSRAACCGVTDRFDEISYRWNVDIATVKQVWSPDDVRREWARRRVKAMIGKVKEVINRFIDFEKSEL</sequence>
<dbReference type="Proteomes" id="UP000556026">
    <property type="component" value="Unassembled WGS sequence"/>
</dbReference>
<proteinExistence type="predicted"/>
<evidence type="ECO:0008006" key="3">
    <source>
        <dbReference type="Google" id="ProtNLM"/>
    </source>
</evidence>
<protein>
    <recommendedName>
        <fullName evidence="3">Peptidase C51 domain-containing protein</fullName>
    </recommendedName>
</protein>
<name>A0A6V8MG36_9BACT</name>
<evidence type="ECO:0000313" key="1">
    <source>
        <dbReference type="EMBL" id="GFO58649.1"/>
    </source>
</evidence>
<gene>
    <name evidence="1" type="ORF">GMST_09740</name>
</gene>
<reference evidence="2" key="1">
    <citation type="submission" date="2020-06" db="EMBL/GenBank/DDBJ databases">
        <title>Draft genomic sequence of Geomonas sp. Red330.</title>
        <authorList>
            <person name="Itoh H."/>
            <person name="Zhenxing X."/>
            <person name="Ushijima N."/>
            <person name="Masuda Y."/>
            <person name="Shiratori Y."/>
            <person name="Senoo K."/>
        </authorList>
    </citation>
    <scope>NUCLEOTIDE SEQUENCE [LARGE SCALE GENOMIC DNA]</scope>
    <source>
        <strain evidence="2">Red330</strain>
    </source>
</reference>
<organism evidence="1 2">
    <name type="scientific">Geomonas silvestris</name>
    <dbReference type="NCBI Taxonomy" id="2740184"/>
    <lineage>
        <taxon>Bacteria</taxon>
        <taxon>Pseudomonadati</taxon>
        <taxon>Thermodesulfobacteriota</taxon>
        <taxon>Desulfuromonadia</taxon>
        <taxon>Geobacterales</taxon>
        <taxon>Geobacteraceae</taxon>
        <taxon>Geomonas</taxon>
    </lineage>
</organism>